<evidence type="ECO:0000256" key="1">
    <source>
        <dbReference type="ARBA" id="ARBA00023277"/>
    </source>
</evidence>
<dbReference type="OrthoDB" id="9801426at2"/>
<dbReference type="AlphaFoldDB" id="A0A2M9CFU0"/>
<dbReference type="InterPro" id="IPR013022">
    <property type="entry name" value="Xyl_isomerase-like_TIM-brl"/>
</dbReference>
<evidence type="ECO:0000313" key="4">
    <source>
        <dbReference type="Proteomes" id="UP000228758"/>
    </source>
</evidence>
<gene>
    <name evidence="3" type="ORF">CLV46_0275</name>
</gene>
<dbReference type="PANTHER" id="PTHR12110:SF21">
    <property type="entry name" value="XYLOSE ISOMERASE-LIKE TIM BARREL DOMAIN-CONTAINING PROTEIN"/>
    <property type="match status" value="1"/>
</dbReference>
<evidence type="ECO:0000313" key="3">
    <source>
        <dbReference type="EMBL" id="PJJ70749.1"/>
    </source>
</evidence>
<feature type="domain" description="Xylose isomerase-like TIM barrel" evidence="2">
    <location>
        <begin position="72"/>
        <end position="250"/>
    </location>
</feature>
<keyword evidence="1" id="KW-0119">Carbohydrate metabolism</keyword>
<dbReference type="GO" id="GO:0016853">
    <property type="term" value="F:isomerase activity"/>
    <property type="evidence" value="ECO:0007669"/>
    <property type="project" value="UniProtKB-KW"/>
</dbReference>
<dbReference type="InterPro" id="IPR050312">
    <property type="entry name" value="IolE/XylAMocC-like"/>
</dbReference>
<keyword evidence="3" id="KW-0413">Isomerase</keyword>
<organism evidence="3 4">
    <name type="scientific">Diaminobutyricimonas aerilata</name>
    <dbReference type="NCBI Taxonomy" id="1162967"/>
    <lineage>
        <taxon>Bacteria</taxon>
        <taxon>Bacillati</taxon>
        <taxon>Actinomycetota</taxon>
        <taxon>Actinomycetes</taxon>
        <taxon>Micrococcales</taxon>
        <taxon>Microbacteriaceae</taxon>
        <taxon>Diaminobutyricimonas</taxon>
    </lineage>
</organism>
<dbReference type="RefSeq" id="WP_157802184.1">
    <property type="nucleotide sequence ID" value="NZ_PGFF01000001.1"/>
</dbReference>
<dbReference type="EMBL" id="PGFF01000001">
    <property type="protein sequence ID" value="PJJ70749.1"/>
    <property type="molecule type" value="Genomic_DNA"/>
</dbReference>
<dbReference type="SUPFAM" id="SSF51658">
    <property type="entry name" value="Xylose isomerase-like"/>
    <property type="match status" value="1"/>
</dbReference>
<dbReference type="InterPro" id="IPR036237">
    <property type="entry name" value="Xyl_isomerase-like_sf"/>
</dbReference>
<proteinExistence type="predicted"/>
<dbReference type="Proteomes" id="UP000228758">
    <property type="component" value="Unassembled WGS sequence"/>
</dbReference>
<dbReference type="Pfam" id="PF01261">
    <property type="entry name" value="AP_endonuc_2"/>
    <property type="match status" value="1"/>
</dbReference>
<comment type="caution">
    <text evidence="3">The sequence shown here is derived from an EMBL/GenBank/DDBJ whole genome shotgun (WGS) entry which is preliminary data.</text>
</comment>
<reference evidence="3 4" key="1">
    <citation type="submission" date="2017-11" db="EMBL/GenBank/DDBJ databases">
        <title>Genomic Encyclopedia of Archaeal and Bacterial Type Strains, Phase II (KMG-II): From Individual Species to Whole Genera.</title>
        <authorList>
            <person name="Goeker M."/>
        </authorList>
    </citation>
    <scope>NUCLEOTIDE SEQUENCE [LARGE SCALE GENOMIC DNA]</scope>
    <source>
        <strain evidence="3 4">DSM 27393</strain>
    </source>
</reference>
<dbReference type="Gene3D" id="3.20.20.150">
    <property type="entry name" value="Divalent-metal-dependent TIM barrel enzymes"/>
    <property type="match status" value="1"/>
</dbReference>
<evidence type="ECO:0000259" key="2">
    <source>
        <dbReference type="Pfam" id="PF01261"/>
    </source>
</evidence>
<accession>A0A2M9CFU0</accession>
<keyword evidence="4" id="KW-1185">Reference proteome</keyword>
<dbReference type="PANTHER" id="PTHR12110">
    <property type="entry name" value="HYDROXYPYRUVATE ISOMERASE"/>
    <property type="match status" value="1"/>
</dbReference>
<name>A0A2M9CFU0_9MICO</name>
<protein>
    <submittedName>
        <fullName evidence="3">Xylose isomerase-like TIM barrel protein</fullName>
    </submittedName>
</protein>
<sequence>MRSIGVIVSSDRIEAAQAAGADYVEPTIVNNLVARSTDGVWGPNPDRETPTGCPSFAILFPGDLRLADPSFSADEVTAYLEAVLPVVAAHAAPGAKIVFGSGAARTIPEGVDRAEAETRFADVVRQARDIAARHDLRIVLEPLHRGETNLINSIAECAAFLDEHGIDGVPIVADLFHIMLEHEPLSVVREQGARIGHVHIADAERRTPGSGDWPLSEFLRALDEGGYTGSVSLECNWDDFPSEVASGLAHVRTLV</sequence>